<dbReference type="STRING" id="1137799.GZ78_14660"/>
<dbReference type="AlphaFoldDB" id="A0A081NF90"/>
<feature type="domain" description="DJ-1/PfpI" evidence="1">
    <location>
        <begin position="2"/>
        <end position="171"/>
    </location>
</feature>
<dbReference type="PANTHER" id="PTHR43130">
    <property type="entry name" value="ARAC-FAMILY TRANSCRIPTIONAL REGULATOR"/>
    <property type="match status" value="1"/>
</dbReference>
<comment type="caution">
    <text evidence="2">The sequence shown here is derived from an EMBL/GenBank/DDBJ whole genome shotgun (WGS) entry which is preliminary data.</text>
</comment>
<dbReference type="GO" id="GO:0016740">
    <property type="term" value="F:transferase activity"/>
    <property type="evidence" value="ECO:0007669"/>
    <property type="project" value="UniProtKB-KW"/>
</dbReference>
<accession>A0A081NF90</accession>
<evidence type="ECO:0000259" key="1">
    <source>
        <dbReference type="Pfam" id="PF01965"/>
    </source>
</evidence>
<dbReference type="RefSeq" id="WP_034836979.1">
    <property type="nucleotide sequence ID" value="NZ_JOKH01000003.1"/>
</dbReference>
<dbReference type="InterPro" id="IPR029062">
    <property type="entry name" value="Class_I_gatase-like"/>
</dbReference>
<dbReference type="Gene3D" id="3.40.50.880">
    <property type="match status" value="1"/>
</dbReference>
<dbReference type="InterPro" id="IPR052158">
    <property type="entry name" value="INH-QAR"/>
</dbReference>
<dbReference type="Proteomes" id="UP000028073">
    <property type="component" value="Unassembled WGS sequence"/>
</dbReference>
<dbReference type="OrthoDB" id="9803764at2"/>
<dbReference type="PANTHER" id="PTHR43130:SF14">
    <property type="entry name" value="DJ-1_PFPI DOMAIN-CONTAINING PROTEIN"/>
    <property type="match status" value="1"/>
</dbReference>
<protein>
    <submittedName>
        <fullName evidence="2">Glutamine amidotransferase</fullName>
    </submittedName>
</protein>
<evidence type="ECO:0000313" key="3">
    <source>
        <dbReference type="Proteomes" id="UP000028073"/>
    </source>
</evidence>
<name>A0A081NF90_9GAMM</name>
<dbReference type="CDD" id="cd03139">
    <property type="entry name" value="GATase1_PfpI_2"/>
    <property type="match status" value="1"/>
</dbReference>
<dbReference type="eggNOG" id="COG4977">
    <property type="taxonomic scope" value="Bacteria"/>
</dbReference>
<dbReference type="Pfam" id="PF01965">
    <property type="entry name" value="DJ-1_PfpI"/>
    <property type="match status" value="1"/>
</dbReference>
<proteinExistence type="predicted"/>
<gene>
    <name evidence="2" type="ORF">GZ78_14660</name>
</gene>
<keyword evidence="2" id="KW-0808">Transferase</keyword>
<dbReference type="EMBL" id="JOKH01000003">
    <property type="protein sequence ID" value="KEQ17113.1"/>
    <property type="molecule type" value="Genomic_DNA"/>
</dbReference>
<keyword evidence="3" id="KW-1185">Reference proteome</keyword>
<reference evidence="2 3" key="1">
    <citation type="submission" date="2014-06" db="EMBL/GenBank/DDBJ databases">
        <title>Whole Genome Sequences of Three Symbiotic Endozoicomonas Bacteria.</title>
        <authorList>
            <person name="Neave M.J."/>
            <person name="Apprill A."/>
            <person name="Voolstra C.R."/>
        </authorList>
    </citation>
    <scope>NUCLEOTIDE SEQUENCE [LARGE SCALE GENOMIC DNA]</scope>
    <source>
        <strain evidence="2 3">DSM 25634</strain>
    </source>
</reference>
<evidence type="ECO:0000313" key="2">
    <source>
        <dbReference type="EMBL" id="KEQ17113.1"/>
    </source>
</evidence>
<dbReference type="InterPro" id="IPR002818">
    <property type="entry name" value="DJ-1/PfpI"/>
</dbReference>
<keyword evidence="2" id="KW-0315">Glutamine amidotransferase</keyword>
<sequence>MNIAIYLYDNAEILDFSGPFEVFSTASRICEGGAPFNVFLVGETGETVSARAGFSVNPDYGFYNHPPIDLLMVVGGVHHAELKKPQMLEWIRTSSASAKMTVSVCTGAFILAAAGILTDQKVTTHWEDIPELKQQFPELNVVSDQRWVQEGSVVTSAGITAGIDMSLSLVSLLHSQALAEKTARQMDFVWNP</sequence>
<organism evidence="2 3">
    <name type="scientific">Endozoicomonas numazuensis</name>
    <dbReference type="NCBI Taxonomy" id="1137799"/>
    <lineage>
        <taxon>Bacteria</taxon>
        <taxon>Pseudomonadati</taxon>
        <taxon>Pseudomonadota</taxon>
        <taxon>Gammaproteobacteria</taxon>
        <taxon>Oceanospirillales</taxon>
        <taxon>Endozoicomonadaceae</taxon>
        <taxon>Endozoicomonas</taxon>
    </lineage>
</organism>
<dbReference type="SUPFAM" id="SSF52317">
    <property type="entry name" value="Class I glutamine amidotransferase-like"/>
    <property type="match status" value="1"/>
</dbReference>
<dbReference type="GO" id="GO:0006355">
    <property type="term" value="P:regulation of DNA-templated transcription"/>
    <property type="evidence" value="ECO:0007669"/>
    <property type="project" value="TreeGrafter"/>
</dbReference>